<dbReference type="KEGG" id="mcb:Mycch_2717"/>
<proteinExistence type="predicted"/>
<name>I4BJM1_MYCCN</name>
<dbReference type="HOGENOM" id="CLU_933251_0_0_11"/>
<evidence type="ECO:0000256" key="1">
    <source>
        <dbReference type="SAM" id="MobiDB-lite"/>
    </source>
</evidence>
<dbReference type="OrthoDB" id="4750676at2"/>
<evidence type="ECO:0000313" key="4">
    <source>
        <dbReference type="EMBL" id="AFM17478.1"/>
    </source>
</evidence>
<evidence type="ECO:0000256" key="2">
    <source>
        <dbReference type="SAM" id="Phobius"/>
    </source>
</evidence>
<keyword evidence="5" id="KW-1185">Reference proteome</keyword>
<dbReference type="STRING" id="710421.Mycch_2717"/>
<dbReference type="PATRIC" id="fig|710421.3.peg.2705"/>
<dbReference type="Proteomes" id="UP000006057">
    <property type="component" value="Chromosome"/>
</dbReference>
<dbReference type="Pfam" id="PF23717">
    <property type="entry name" value="DUF7159"/>
    <property type="match status" value="1"/>
</dbReference>
<sequence>MGAVLGLSLTASDIVWALVDASDGALLDHDALEFDTDSRLAAEAARGAEDIARAGGLEVDRVRLVWSEDVEDDGVRLQARLAHSCRAEVEAVPLTCAMAAPVAAQAVDMAPRLALAYGAARADVGLHDAITMPIRLRENAPRRRHRRRIVAAAVGTAAAAVLSIFFLAAAGSPPQVVPAAASLQQTTAPDPGWVSVPAPSDRAAQQVRKVVAATPSKSRPAPKAYHPAAPMLATPHPAAPVLATPQPAAPVLETPQPQAPVLETPKPDAPVLEAPQPEAPVRAETEPAQVPHLPPAGSPHLPELPAEMGPGPLPGPADEFAGPLPGPQTTDPVNLSSPLP</sequence>
<feature type="domain" description="DUF7159" evidence="3">
    <location>
        <begin position="3"/>
        <end position="100"/>
    </location>
</feature>
<reference evidence="4 5" key="1">
    <citation type="submission" date="2012-06" db="EMBL/GenBank/DDBJ databases">
        <title>Complete sequence of chromosome of Mycobacterium chubuense NBB4.</title>
        <authorList>
            <consortium name="US DOE Joint Genome Institute"/>
            <person name="Lucas S."/>
            <person name="Han J."/>
            <person name="Lapidus A."/>
            <person name="Cheng J.-F."/>
            <person name="Goodwin L."/>
            <person name="Pitluck S."/>
            <person name="Peters L."/>
            <person name="Mikhailova N."/>
            <person name="Teshima H."/>
            <person name="Detter J.C."/>
            <person name="Han C."/>
            <person name="Tapia R."/>
            <person name="Land M."/>
            <person name="Hauser L."/>
            <person name="Kyrpides N."/>
            <person name="Ivanova N."/>
            <person name="Pagani I."/>
            <person name="Mattes T."/>
            <person name="Holmes A."/>
            <person name="Rutledge P."/>
            <person name="Paulsen I."/>
            <person name="Coleman N."/>
            <person name="Woyke T."/>
        </authorList>
    </citation>
    <scope>NUCLEOTIDE SEQUENCE [LARGE SCALE GENOMIC DNA]</scope>
    <source>
        <strain evidence="4 5">NBB4</strain>
    </source>
</reference>
<dbReference type="eggNOG" id="ENOG5030QKR">
    <property type="taxonomic scope" value="Bacteria"/>
</dbReference>
<keyword evidence="2" id="KW-1133">Transmembrane helix</keyword>
<protein>
    <recommendedName>
        <fullName evidence="3">DUF7159 domain-containing protein</fullName>
    </recommendedName>
</protein>
<dbReference type="RefSeq" id="WP_014815955.1">
    <property type="nucleotide sequence ID" value="NC_018027.1"/>
</dbReference>
<dbReference type="AlphaFoldDB" id="I4BJM1"/>
<accession>I4BJM1</accession>
<evidence type="ECO:0000259" key="3">
    <source>
        <dbReference type="Pfam" id="PF23717"/>
    </source>
</evidence>
<organism evidence="4 5">
    <name type="scientific">Mycolicibacterium chubuense (strain NBB4)</name>
    <name type="common">Mycobacterium chubuense</name>
    <dbReference type="NCBI Taxonomy" id="710421"/>
    <lineage>
        <taxon>Bacteria</taxon>
        <taxon>Bacillati</taxon>
        <taxon>Actinomycetota</taxon>
        <taxon>Actinomycetes</taxon>
        <taxon>Mycobacteriales</taxon>
        <taxon>Mycobacteriaceae</taxon>
        <taxon>Mycolicibacterium</taxon>
    </lineage>
</organism>
<feature type="transmembrane region" description="Helical" evidence="2">
    <location>
        <begin position="149"/>
        <end position="170"/>
    </location>
</feature>
<evidence type="ECO:0000313" key="5">
    <source>
        <dbReference type="Proteomes" id="UP000006057"/>
    </source>
</evidence>
<feature type="compositionally biased region" description="Polar residues" evidence="1">
    <location>
        <begin position="327"/>
        <end position="340"/>
    </location>
</feature>
<dbReference type="InterPro" id="IPR055583">
    <property type="entry name" value="DUF7159"/>
</dbReference>
<gene>
    <name evidence="4" type="ordered locus">Mycch_2717</name>
</gene>
<feature type="region of interest" description="Disordered" evidence="1">
    <location>
        <begin position="210"/>
        <end position="340"/>
    </location>
</feature>
<keyword evidence="2" id="KW-0472">Membrane</keyword>
<dbReference type="EMBL" id="CP003053">
    <property type="protein sequence ID" value="AFM17478.1"/>
    <property type="molecule type" value="Genomic_DNA"/>
</dbReference>
<keyword evidence="2" id="KW-0812">Transmembrane</keyword>